<evidence type="ECO:0000256" key="2">
    <source>
        <dbReference type="SAM" id="MobiDB-lite"/>
    </source>
</evidence>
<reference evidence="4" key="1">
    <citation type="journal article" date="2024" name="Toxins">
        <title>Genome Sequence Analysis of Native Xenorhabdus Strains Isolated from Entomopathogenic Nematodes in Argentina.</title>
        <authorList>
            <person name="Palma L."/>
            <person name="Frizzo L."/>
            <person name="Kaiser S."/>
            <person name="Berry C."/>
            <person name="Caballero P."/>
            <person name="Bode H.B."/>
            <person name="Del Valle E.E."/>
        </authorList>
    </citation>
    <scope>NUCLEOTIDE SEQUENCE [LARGE SCALE GENOMIC DNA]</scope>
    <source>
        <strain evidence="4">Reich</strain>
    </source>
</reference>
<sequence length="255" mass="29228">MVVFQQGYTQNDINRINQYTKKLGGRIVYVKNKQGLIDFLNQRKEKKRLIREMVFFCHGIINYATFHYEGEDVEGGKFGPEEIEKVYESIFDFDTKITTYACRAGISVDNGYPGDFTGIPDAGQDKSPAQRMANAWDVEVKAFEKRSSYIGIYGKDKEAKEAKEYSKIIEKYEADCKAYKYELSKGNENSTPPEKPKDYDIMKKRNEDVKIRDYNEDNDGGPIAPNGSWRLPGTGDTPKGLKKGLQDYKPIEWIS</sequence>
<dbReference type="Proteomes" id="UP001271640">
    <property type="component" value="Unassembled WGS sequence"/>
</dbReference>
<protein>
    <submittedName>
        <fullName evidence="3">Uncharacterized protein</fullName>
    </submittedName>
</protein>
<proteinExistence type="predicted"/>
<keyword evidence="1" id="KW-0175">Coiled coil</keyword>
<feature type="compositionally biased region" description="Basic and acidic residues" evidence="2">
    <location>
        <begin position="194"/>
        <end position="215"/>
    </location>
</feature>
<organism evidence="3 4">
    <name type="scientific">Xenorhabdus littoralis</name>
    <dbReference type="NCBI Taxonomy" id="2582835"/>
    <lineage>
        <taxon>Bacteria</taxon>
        <taxon>Pseudomonadati</taxon>
        <taxon>Pseudomonadota</taxon>
        <taxon>Gammaproteobacteria</taxon>
        <taxon>Enterobacterales</taxon>
        <taxon>Morganellaceae</taxon>
        <taxon>Xenorhabdus</taxon>
    </lineage>
</organism>
<evidence type="ECO:0000313" key="3">
    <source>
        <dbReference type="EMBL" id="MDX8001120.1"/>
    </source>
</evidence>
<name>A0ABU4SR65_9GAMM</name>
<comment type="caution">
    <text evidence="3">The sequence shown here is derived from an EMBL/GenBank/DDBJ whole genome shotgun (WGS) entry which is preliminary data.</text>
</comment>
<evidence type="ECO:0000256" key="1">
    <source>
        <dbReference type="SAM" id="Coils"/>
    </source>
</evidence>
<accession>A0ABU4SR65</accession>
<feature type="region of interest" description="Disordered" evidence="2">
    <location>
        <begin position="184"/>
        <end position="246"/>
    </location>
</feature>
<gene>
    <name evidence="3" type="ORF">FE394_18495</name>
</gene>
<dbReference type="EMBL" id="VCDP01000140">
    <property type="protein sequence ID" value="MDX8001120.1"/>
    <property type="molecule type" value="Genomic_DNA"/>
</dbReference>
<evidence type="ECO:0000313" key="4">
    <source>
        <dbReference type="Proteomes" id="UP001271640"/>
    </source>
</evidence>
<keyword evidence="4" id="KW-1185">Reference proteome</keyword>
<feature type="coiled-coil region" evidence="1">
    <location>
        <begin position="155"/>
        <end position="182"/>
    </location>
</feature>